<keyword evidence="4" id="KW-1185">Reference proteome</keyword>
<keyword evidence="2" id="KW-0472">Membrane</keyword>
<sequence length="367" mass="41225">MLLCQPQQFHLDSFRMALSLQASIDAQDADGNTGIRPHSVGNRSSATSSGLVGTPSSNRRRTTAAPCSTYLDSGMKCVLMPQLTRIVIHRHDVVALRQKRTLEDNLYKLAFFVPWIVFPLACYVIVTVNGTLYIMLSLTALLFAAMLLLKLLQRGSYGDKRKAASLMFGINVASIGYLVGSFPQFNRECSTAFCTFAAVSFAMIGVTLFKTATSDPGEVFTSYEEKLHWQWWKWNTSLWRLLIGTWSSEVAAVTASTPGFFDWVWSVAHFQPVLFCVMLLDVVQIAWIAYMLFFHIYLMCAALTTNEVVKGENLDRTYSRGIFKNVVDFLGLPGQRPVDWRRVYNLDEFKSQVASYASSSGETRKDL</sequence>
<feature type="transmembrane region" description="Helical" evidence="2">
    <location>
        <begin position="273"/>
        <end position="298"/>
    </location>
</feature>
<feature type="transmembrane region" description="Helical" evidence="2">
    <location>
        <begin position="190"/>
        <end position="209"/>
    </location>
</feature>
<proteinExistence type="predicted"/>
<evidence type="ECO:0000313" key="3">
    <source>
        <dbReference type="EMBL" id="GMF21839.1"/>
    </source>
</evidence>
<feature type="transmembrane region" description="Helical" evidence="2">
    <location>
        <begin position="106"/>
        <end position="126"/>
    </location>
</feature>
<reference evidence="3" key="1">
    <citation type="submission" date="2023-04" db="EMBL/GenBank/DDBJ databases">
        <title>Phytophthora lilii NBRC 32176.</title>
        <authorList>
            <person name="Ichikawa N."/>
            <person name="Sato H."/>
            <person name="Tonouchi N."/>
        </authorList>
    </citation>
    <scope>NUCLEOTIDE SEQUENCE</scope>
    <source>
        <strain evidence="3">NBRC 32176</strain>
    </source>
</reference>
<feature type="region of interest" description="Disordered" evidence="1">
    <location>
        <begin position="29"/>
        <end position="64"/>
    </location>
</feature>
<evidence type="ECO:0000313" key="4">
    <source>
        <dbReference type="Proteomes" id="UP001165083"/>
    </source>
</evidence>
<organism evidence="3 4">
    <name type="scientific">Phytophthora lilii</name>
    <dbReference type="NCBI Taxonomy" id="2077276"/>
    <lineage>
        <taxon>Eukaryota</taxon>
        <taxon>Sar</taxon>
        <taxon>Stramenopiles</taxon>
        <taxon>Oomycota</taxon>
        <taxon>Peronosporomycetes</taxon>
        <taxon>Peronosporales</taxon>
        <taxon>Peronosporaceae</taxon>
        <taxon>Phytophthora</taxon>
    </lineage>
</organism>
<keyword evidence="2" id="KW-1133">Transmembrane helix</keyword>
<feature type="transmembrane region" description="Helical" evidence="2">
    <location>
        <begin position="164"/>
        <end position="184"/>
    </location>
</feature>
<name>A0A9W6WYR4_9STRA</name>
<keyword evidence="2" id="KW-0812">Transmembrane</keyword>
<accession>A0A9W6WYR4</accession>
<evidence type="ECO:0000256" key="1">
    <source>
        <dbReference type="SAM" id="MobiDB-lite"/>
    </source>
</evidence>
<dbReference type="EMBL" id="BSXW01000419">
    <property type="protein sequence ID" value="GMF21839.1"/>
    <property type="molecule type" value="Genomic_DNA"/>
</dbReference>
<comment type="caution">
    <text evidence="3">The sequence shown here is derived from an EMBL/GenBank/DDBJ whole genome shotgun (WGS) entry which is preliminary data.</text>
</comment>
<evidence type="ECO:0000256" key="2">
    <source>
        <dbReference type="SAM" id="Phobius"/>
    </source>
</evidence>
<feature type="transmembrane region" description="Helical" evidence="2">
    <location>
        <begin position="132"/>
        <end position="152"/>
    </location>
</feature>
<dbReference type="AlphaFoldDB" id="A0A9W6WYR4"/>
<gene>
    <name evidence="3" type="ORF">Plil01_000865100</name>
</gene>
<dbReference type="OrthoDB" id="6781668at2759"/>
<dbReference type="Proteomes" id="UP001165083">
    <property type="component" value="Unassembled WGS sequence"/>
</dbReference>
<feature type="compositionally biased region" description="Polar residues" evidence="1">
    <location>
        <begin position="41"/>
        <end position="57"/>
    </location>
</feature>
<protein>
    <submittedName>
        <fullName evidence="3">Unnamed protein product</fullName>
    </submittedName>
</protein>